<comment type="caution">
    <text evidence="1">The sequence shown here is derived from an EMBL/GenBank/DDBJ whole genome shotgun (WGS) entry which is preliminary data.</text>
</comment>
<protein>
    <submittedName>
        <fullName evidence="1">Uncharacterized protein</fullName>
    </submittedName>
</protein>
<evidence type="ECO:0000313" key="1">
    <source>
        <dbReference type="EMBL" id="MDF3302943.1"/>
    </source>
</evidence>
<sequence length="98" mass="10838">MPTTFEAVVIMGSDDWTPDSIAHALPDAGMRMEFVRQLNTTPLSGLAALGEKWIKVIEDLTTAAERGRELHAYQRQHGGQLPEQYTDVTDLIVESRAA</sequence>
<accession>A0ABT6AEP7</accession>
<keyword evidence="2" id="KW-1185">Reference proteome</keyword>
<dbReference type="EMBL" id="JARJBB010000034">
    <property type="protein sequence ID" value="MDF3302943.1"/>
    <property type="molecule type" value="Genomic_DNA"/>
</dbReference>
<dbReference type="RefSeq" id="WP_276112493.1">
    <property type="nucleotide sequence ID" value="NZ_JARJBB010000034.1"/>
</dbReference>
<organism evidence="1 2">
    <name type="scientific">Streptomyces tropicalis</name>
    <dbReference type="NCBI Taxonomy" id="3034234"/>
    <lineage>
        <taxon>Bacteria</taxon>
        <taxon>Bacillati</taxon>
        <taxon>Actinomycetota</taxon>
        <taxon>Actinomycetes</taxon>
        <taxon>Kitasatosporales</taxon>
        <taxon>Streptomycetaceae</taxon>
        <taxon>Streptomyces</taxon>
    </lineage>
</organism>
<gene>
    <name evidence="1" type="ORF">P3H78_30910</name>
</gene>
<name>A0ABT6AEP7_9ACTN</name>
<reference evidence="1 2" key="1">
    <citation type="submission" date="2023-03" db="EMBL/GenBank/DDBJ databases">
        <title>Draft genome sequence of Streptomyces sp. K1PA1 isolated from peat swamp forest in Thailand.</title>
        <authorList>
            <person name="Klaysubun C."/>
            <person name="Duangmal K."/>
        </authorList>
    </citation>
    <scope>NUCLEOTIDE SEQUENCE [LARGE SCALE GENOMIC DNA]</scope>
    <source>
        <strain evidence="1 2">K1PA1</strain>
    </source>
</reference>
<proteinExistence type="predicted"/>
<dbReference type="Proteomes" id="UP001221150">
    <property type="component" value="Unassembled WGS sequence"/>
</dbReference>
<evidence type="ECO:0000313" key="2">
    <source>
        <dbReference type="Proteomes" id="UP001221150"/>
    </source>
</evidence>